<accession>A0A814YKY8</accession>
<evidence type="ECO:0000313" key="5">
    <source>
        <dbReference type="EMBL" id="CAF1231800.1"/>
    </source>
</evidence>
<keyword evidence="2" id="KW-0645">Protease</keyword>
<evidence type="ECO:0000256" key="3">
    <source>
        <dbReference type="ARBA" id="ARBA00022801"/>
    </source>
</evidence>
<dbReference type="Proteomes" id="UP000663834">
    <property type="component" value="Unassembled WGS sequence"/>
</dbReference>
<comment type="caution">
    <text evidence="5">The sequence shown here is derived from an EMBL/GenBank/DDBJ whole genome shotgun (WGS) entry which is preliminary data.</text>
</comment>
<dbReference type="InterPro" id="IPR038765">
    <property type="entry name" value="Papain-like_cys_pep_sf"/>
</dbReference>
<feature type="domain" description="Ubiquitin-like protease family profile" evidence="4">
    <location>
        <begin position="75"/>
        <end position="152"/>
    </location>
</feature>
<dbReference type="EMBL" id="CAJNOW010000087">
    <property type="protein sequence ID" value="CAF1231800.1"/>
    <property type="molecule type" value="Genomic_DNA"/>
</dbReference>
<proteinExistence type="inferred from homology"/>
<dbReference type="Pfam" id="PF02902">
    <property type="entry name" value="Peptidase_C48"/>
    <property type="match status" value="1"/>
</dbReference>
<sequence>MPLSWDATGGYGFFKPFPKSPIIHSDRAPVFLLANIQIFNQGKIMDRYIERCWRILQRTATKRDLEITIVHACLGHFMKNKNDNITHDIGSEEESIFHLQSSLNELFTTIKQLDYDIVLCPINQKQHWYLIVLDLETKLILQFDSLRTHDLPRAQNMNRLILHLNAQNF</sequence>
<evidence type="ECO:0000313" key="6">
    <source>
        <dbReference type="Proteomes" id="UP000663834"/>
    </source>
</evidence>
<dbReference type="AlphaFoldDB" id="A0A814YKY8"/>
<dbReference type="InterPro" id="IPR003653">
    <property type="entry name" value="Peptidase_C48_C"/>
</dbReference>
<reference evidence="5" key="1">
    <citation type="submission" date="2021-02" db="EMBL/GenBank/DDBJ databases">
        <authorList>
            <person name="Nowell W R."/>
        </authorList>
    </citation>
    <scope>NUCLEOTIDE SEQUENCE</scope>
</reference>
<dbReference type="GO" id="GO:0006508">
    <property type="term" value="P:proteolysis"/>
    <property type="evidence" value="ECO:0007669"/>
    <property type="project" value="UniProtKB-KW"/>
</dbReference>
<evidence type="ECO:0000259" key="4">
    <source>
        <dbReference type="Pfam" id="PF02902"/>
    </source>
</evidence>
<dbReference type="SUPFAM" id="SSF54001">
    <property type="entry name" value="Cysteine proteinases"/>
    <property type="match status" value="1"/>
</dbReference>
<dbReference type="OrthoDB" id="10047110at2759"/>
<evidence type="ECO:0000256" key="2">
    <source>
        <dbReference type="ARBA" id="ARBA00022670"/>
    </source>
</evidence>
<name>A0A814YKY8_9BILA</name>
<protein>
    <recommendedName>
        <fullName evidence="4">Ubiquitin-like protease family profile domain-containing protein</fullName>
    </recommendedName>
</protein>
<dbReference type="GO" id="GO:0008234">
    <property type="term" value="F:cysteine-type peptidase activity"/>
    <property type="evidence" value="ECO:0007669"/>
    <property type="project" value="InterPro"/>
</dbReference>
<evidence type="ECO:0000256" key="1">
    <source>
        <dbReference type="ARBA" id="ARBA00005234"/>
    </source>
</evidence>
<keyword evidence="3" id="KW-0378">Hydrolase</keyword>
<organism evidence="5 6">
    <name type="scientific">Rotaria magnacalcarata</name>
    <dbReference type="NCBI Taxonomy" id="392030"/>
    <lineage>
        <taxon>Eukaryota</taxon>
        <taxon>Metazoa</taxon>
        <taxon>Spiralia</taxon>
        <taxon>Gnathifera</taxon>
        <taxon>Rotifera</taxon>
        <taxon>Eurotatoria</taxon>
        <taxon>Bdelloidea</taxon>
        <taxon>Philodinida</taxon>
        <taxon>Philodinidae</taxon>
        <taxon>Rotaria</taxon>
    </lineage>
</organism>
<dbReference type="Gene3D" id="3.40.395.10">
    <property type="entry name" value="Adenoviral Proteinase, Chain A"/>
    <property type="match status" value="1"/>
</dbReference>
<gene>
    <name evidence="5" type="ORF">KQP761_LOCUS1343</name>
</gene>
<comment type="similarity">
    <text evidence="1">Belongs to the peptidase C48 family.</text>
</comment>